<proteinExistence type="predicted"/>
<keyword evidence="1" id="KW-1133">Transmembrane helix</keyword>
<keyword evidence="1" id="KW-0812">Transmembrane</keyword>
<dbReference type="InterPro" id="IPR011453">
    <property type="entry name" value="DUF1559"/>
</dbReference>
<dbReference type="NCBIfam" id="TIGR04294">
    <property type="entry name" value="pre_pil_HX9DG"/>
    <property type="match status" value="1"/>
</dbReference>
<keyword evidence="1" id="KW-0472">Membrane</keyword>
<dbReference type="Gene3D" id="3.30.700.10">
    <property type="entry name" value="Glycoprotein, Type 4 Pilin"/>
    <property type="match status" value="1"/>
</dbReference>
<name>A0A517VF26_9PLAN</name>
<dbReference type="PROSITE" id="PS00409">
    <property type="entry name" value="PROKAR_NTER_METHYL"/>
    <property type="match status" value="1"/>
</dbReference>
<organism evidence="3 4">
    <name type="scientific">Gimesia algae</name>
    <dbReference type="NCBI Taxonomy" id="2527971"/>
    <lineage>
        <taxon>Bacteria</taxon>
        <taxon>Pseudomonadati</taxon>
        <taxon>Planctomycetota</taxon>
        <taxon>Planctomycetia</taxon>
        <taxon>Planctomycetales</taxon>
        <taxon>Planctomycetaceae</taxon>
        <taxon>Gimesia</taxon>
    </lineage>
</organism>
<dbReference type="OrthoDB" id="280382at2"/>
<dbReference type="Proteomes" id="UP000316855">
    <property type="component" value="Chromosome"/>
</dbReference>
<dbReference type="SUPFAM" id="SSF54523">
    <property type="entry name" value="Pili subunits"/>
    <property type="match status" value="1"/>
</dbReference>
<dbReference type="NCBIfam" id="TIGR02532">
    <property type="entry name" value="IV_pilin_GFxxxE"/>
    <property type="match status" value="1"/>
</dbReference>
<dbReference type="InterPro" id="IPR027558">
    <property type="entry name" value="Pre_pil_HX9DG_C"/>
</dbReference>
<feature type="transmembrane region" description="Helical" evidence="1">
    <location>
        <begin position="12"/>
        <end position="34"/>
    </location>
</feature>
<dbReference type="KEGG" id="gax:Pan161_32800"/>
<evidence type="ECO:0000256" key="1">
    <source>
        <dbReference type="SAM" id="Phobius"/>
    </source>
</evidence>
<evidence type="ECO:0000313" key="4">
    <source>
        <dbReference type="Proteomes" id="UP000316855"/>
    </source>
</evidence>
<evidence type="ECO:0000259" key="2">
    <source>
        <dbReference type="Pfam" id="PF07596"/>
    </source>
</evidence>
<sequence length="324" mass="34771">MKTKDIRRQGFTLIELLVVIAIIAILIALLLPAVQQAREAARRSSCKNNMKQIGLALHNYHDAFSTFPIGARGLNGPNWRAALLPYIDQAPAYNLIDFETGNFKGNDYSNLDVLRTLRVANYRCPSSTHEMASSGTVSDANDNTLQGMRIDYAGIAGAHPAPGGATACGSSTTYGLNYYCDNGLLAPHSVFRIRDVTDGSSNTIITAEQSGLVNNTDMRANYHGGWYGMASNHTKPSKVTGSDGKFYGAGTTSVRYPINSSWKSGAPSGADNSYDGNTIINSFHTGGVHVALADGAVRFISENIDFTTLTQLCARNDGEVIGEF</sequence>
<evidence type="ECO:0000313" key="3">
    <source>
        <dbReference type="EMBL" id="QDT91618.1"/>
    </source>
</evidence>
<accession>A0A517VF26</accession>
<keyword evidence="4" id="KW-1185">Reference proteome</keyword>
<dbReference type="PANTHER" id="PTHR30093:SF2">
    <property type="entry name" value="TYPE II SECRETION SYSTEM PROTEIN H"/>
    <property type="match status" value="1"/>
</dbReference>
<gene>
    <name evidence="3" type="primary">xcpT_24</name>
    <name evidence="3" type="ORF">Pan161_32800</name>
</gene>
<feature type="domain" description="DUF1559" evidence="2">
    <location>
        <begin position="35"/>
        <end position="306"/>
    </location>
</feature>
<dbReference type="RefSeq" id="WP_145228566.1">
    <property type="nucleotide sequence ID" value="NZ_CP036343.1"/>
</dbReference>
<dbReference type="Pfam" id="PF07963">
    <property type="entry name" value="N_methyl"/>
    <property type="match status" value="1"/>
</dbReference>
<dbReference type="AlphaFoldDB" id="A0A517VF26"/>
<dbReference type="Pfam" id="PF07596">
    <property type="entry name" value="SBP_bac_10"/>
    <property type="match status" value="1"/>
</dbReference>
<dbReference type="InterPro" id="IPR012902">
    <property type="entry name" value="N_methyl_site"/>
</dbReference>
<dbReference type="InterPro" id="IPR045584">
    <property type="entry name" value="Pilin-like"/>
</dbReference>
<dbReference type="EMBL" id="CP036343">
    <property type="protein sequence ID" value="QDT91618.1"/>
    <property type="molecule type" value="Genomic_DNA"/>
</dbReference>
<protein>
    <submittedName>
        <fullName evidence="3">Type II secretion system protein G</fullName>
    </submittedName>
</protein>
<reference evidence="3 4" key="1">
    <citation type="submission" date="2019-02" db="EMBL/GenBank/DDBJ databases">
        <title>Deep-cultivation of Planctomycetes and their phenomic and genomic characterization uncovers novel biology.</title>
        <authorList>
            <person name="Wiegand S."/>
            <person name="Jogler M."/>
            <person name="Boedeker C."/>
            <person name="Pinto D."/>
            <person name="Vollmers J."/>
            <person name="Rivas-Marin E."/>
            <person name="Kohn T."/>
            <person name="Peeters S.H."/>
            <person name="Heuer A."/>
            <person name="Rast P."/>
            <person name="Oberbeckmann S."/>
            <person name="Bunk B."/>
            <person name="Jeske O."/>
            <person name="Meyerdierks A."/>
            <person name="Storesund J.E."/>
            <person name="Kallscheuer N."/>
            <person name="Luecker S."/>
            <person name="Lage O.M."/>
            <person name="Pohl T."/>
            <person name="Merkel B.J."/>
            <person name="Hornburger P."/>
            <person name="Mueller R.-W."/>
            <person name="Bruemmer F."/>
            <person name="Labrenz M."/>
            <person name="Spormann A.M."/>
            <person name="Op den Camp H."/>
            <person name="Overmann J."/>
            <person name="Amann R."/>
            <person name="Jetten M.S.M."/>
            <person name="Mascher T."/>
            <person name="Medema M.H."/>
            <person name="Devos D.P."/>
            <person name="Kaster A.-K."/>
            <person name="Ovreas L."/>
            <person name="Rohde M."/>
            <person name="Galperin M.Y."/>
            <person name="Jogler C."/>
        </authorList>
    </citation>
    <scope>NUCLEOTIDE SEQUENCE [LARGE SCALE GENOMIC DNA]</scope>
    <source>
        <strain evidence="3 4">Pan161</strain>
    </source>
</reference>
<dbReference type="PANTHER" id="PTHR30093">
    <property type="entry name" value="GENERAL SECRETION PATHWAY PROTEIN G"/>
    <property type="match status" value="1"/>
</dbReference>